<dbReference type="EMBL" id="JABEZY010264104">
    <property type="protein sequence ID" value="MBA0754793.1"/>
    <property type="molecule type" value="Genomic_DNA"/>
</dbReference>
<dbReference type="Proteomes" id="UP000593579">
    <property type="component" value="Unassembled WGS sequence"/>
</dbReference>
<evidence type="ECO:0000313" key="3">
    <source>
        <dbReference type="Proteomes" id="UP000593579"/>
    </source>
</evidence>
<evidence type="ECO:0000313" key="2">
    <source>
        <dbReference type="EMBL" id="MBA0754793.1"/>
    </source>
</evidence>
<evidence type="ECO:0000256" key="1">
    <source>
        <dbReference type="SAM" id="Coils"/>
    </source>
</evidence>
<gene>
    <name evidence="2" type="ORF">Gogos_020228</name>
</gene>
<reference evidence="2 3" key="1">
    <citation type="journal article" date="2019" name="Genome Biol. Evol.">
        <title>Insights into the evolution of the New World diploid cottons (Gossypium, subgenus Houzingenia) based on genome sequencing.</title>
        <authorList>
            <person name="Grover C.E."/>
            <person name="Arick M.A. 2nd"/>
            <person name="Thrash A."/>
            <person name="Conover J.L."/>
            <person name="Sanders W.S."/>
            <person name="Peterson D.G."/>
            <person name="Frelichowski J.E."/>
            <person name="Scheffler J.A."/>
            <person name="Scheffler B.E."/>
            <person name="Wendel J.F."/>
        </authorList>
    </citation>
    <scope>NUCLEOTIDE SEQUENCE [LARGE SCALE GENOMIC DNA]</scope>
    <source>
        <strain evidence="2">5</strain>
        <tissue evidence="2">Leaf</tissue>
    </source>
</reference>
<protein>
    <submittedName>
        <fullName evidence="2">Uncharacterized protein</fullName>
    </submittedName>
</protein>
<accession>A0A7J9D232</accession>
<organism evidence="2 3">
    <name type="scientific">Gossypium gossypioides</name>
    <name type="common">Mexican cotton</name>
    <name type="synonym">Selera gossypioides</name>
    <dbReference type="NCBI Taxonomy" id="34282"/>
    <lineage>
        <taxon>Eukaryota</taxon>
        <taxon>Viridiplantae</taxon>
        <taxon>Streptophyta</taxon>
        <taxon>Embryophyta</taxon>
        <taxon>Tracheophyta</taxon>
        <taxon>Spermatophyta</taxon>
        <taxon>Magnoliopsida</taxon>
        <taxon>eudicotyledons</taxon>
        <taxon>Gunneridae</taxon>
        <taxon>Pentapetalae</taxon>
        <taxon>rosids</taxon>
        <taxon>malvids</taxon>
        <taxon>Malvales</taxon>
        <taxon>Malvaceae</taxon>
        <taxon>Malvoideae</taxon>
        <taxon>Gossypium</taxon>
    </lineage>
</organism>
<sequence length="107" mass="12675">MKRFVTNPMTTPKYDWWWGKRVNYNVPISSQENTRPIEEHLQVIPSELETKLEVEKMKKGKNKAEEDLDSLKINYKKLRLSMRTTGLEDALERDLLESHDEKIGLRS</sequence>
<comment type="caution">
    <text evidence="2">The sequence shown here is derived from an EMBL/GenBank/DDBJ whole genome shotgun (WGS) entry which is preliminary data.</text>
</comment>
<proteinExistence type="predicted"/>
<dbReference type="AlphaFoldDB" id="A0A7J9D232"/>
<feature type="coiled-coil region" evidence="1">
    <location>
        <begin position="54"/>
        <end position="81"/>
    </location>
</feature>
<keyword evidence="3" id="KW-1185">Reference proteome</keyword>
<name>A0A7J9D232_GOSGO</name>
<keyword evidence="1" id="KW-0175">Coiled coil</keyword>
<dbReference type="OrthoDB" id="10337999at2759"/>